<feature type="compositionally biased region" description="Basic and acidic residues" evidence="1">
    <location>
        <begin position="40"/>
        <end position="56"/>
    </location>
</feature>
<protein>
    <submittedName>
        <fullName evidence="2">Uncharacterized protein</fullName>
    </submittedName>
</protein>
<dbReference type="EMBL" id="CAJNOJ010000240">
    <property type="protein sequence ID" value="CAF1327624.1"/>
    <property type="molecule type" value="Genomic_DNA"/>
</dbReference>
<organism evidence="2 3">
    <name type="scientific">Adineta ricciae</name>
    <name type="common">Rotifer</name>
    <dbReference type="NCBI Taxonomy" id="249248"/>
    <lineage>
        <taxon>Eukaryota</taxon>
        <taxon>Metazoa</taxon>
        <taxon>Spiralia</taxon>
        <taxon>Gnathifera</taxon>
        <taxon>Rotifera</taxon>
        <taxon>Eurotatoria</taxon>
        <taxon>Bdelloidea</taxon>
        <taxon>Adinetida</taxon>
        <taxon>Adinetidae</taxon>
        <taxon>Adineta</taxon>
    </lineage>
</organism>
<evidence type="ECO:0000256" key="1">
    <source>
        <dbReference type="SAM" id="MobiDB-lite"/>
    </source>
</evidence>
<dbReference type="Proteomes" id="UP000663852">
    <property type="component" value="Unassembled WGS sequence"/>
</dbReference>
<proteinExistence type="predicted"/>
<accession>A0A815FS69</accession>
<evidence type="ECO:0000313" key="2">
    <source>
        <dbReference type="EMBL" id="CAF1327624.1"/>
    </source>
</evidence>
<gene>
    <name evidence="2" type="ORF">EDS130_LOCUS32005</name>
</gene>
<name>A0A815FS69_ADIRI</name>
<dbReference type="AlphaFoldDB" id="A0A815FS69"/>
<sequence>MAHSRTTGTPYPYKNHKKTFLKQQIKLNVIIKHRNYKLTNETKKSDRRKDRNDLKTKMNLNNNISTKSKPKKLKSANLDDNMTIN</sequence>
<evidence type="ECO:0000313" key="3">
    <source>
        <dbReference type="Proteomes" id="UP000663852"/>
    </source>
</evidence>
<reference evidence="2" key="1">
    <citation type="submission" date="2021-02" db="EMBL/GenBank/DDBJ databases">
        <authorList>
            <person name="Nowell W R."/>
        </authorList>
    </citation>
    <scope>NUCLEOTIDE SEQUENCE</scope>
</reference>
<feature type="region of interest" description="Disordered" evidence="1">
    <location>
        <begin position="38"/>
        <end position="85"/>
    </location>
</feature>
<comment type="caution">
    <text evidence="2">The sequence shown here is derived from an EMBL/GenBank/DDBJ whole genome shotgun (WGS) entry which is preliminary data.</text>
</comment>
<feature type="compositionally biased region" description="Polar residues" evidence="1">
    <location>
        <begin position="58"/>
        <end position="67"/>
    </location>
</feature>